<dbReference type="GO" id="GO:0016787">
    <property type="term" value="F:hydrolase activity"/>
    <property type="evidence" value="ECO:0007669"/>
    <property type="project" value="UniProtKB-KW"/>
</dbReference>
<comment type="caution">
    <text evidence="2">The sequence shown here is derived from an EMBL/GenBank/DDBJ whole genome shotgun (WGS) entry which is preliminary data.</text>
</comment>
<keyword evidence="2" id="KW-0378">Hydrolase</keyword>
<protein>
    <submittedName>
        <fullName evidence="2">MBL fold metallo-hydrolase</fullName>
    </submittedName>
</protein>
<proteinExistence type="predicted"/>
<dbReference type="InterPro" id="IPR036866">
    <property type="entry name" value="RibonucZ/Hydroxyglut_hydro"/>
</dbReference>
<dbReference type="AlphaFoldDB" id="A0A3N6MGZ9"/>
<dbReference type="EMBL" id="REFZ01000002">
    <property type="protein sequence ID" value="RQH02338.1"/>
    <property type="molecule type" value="Genomic_DNA"/>
</dbReference>
<evidence type="ECO:0000313" key="3">
    <source>
        <dbReference type="Proteomes" id="UP000281431"/>
    </source>
</evidence>
<evidence type="ECO:0000259" key="1">
    <source>
        <dbReference type="SMART" id="SM00849"/>
    </source>
</evidence>
<dbReference type="OrthoDB" id="197151at2157"/>
<name>A0A3N6MGZ9_NATCH</name>
<dbReference type="InterPro" id="IPR050855">
    <property type="entry name" value="NDM-1-like"/>
</dbReference>
<dbReference type="InterPro" id="IPR001279">
    <property type="entry name" value="Metallo-B-lactamas"/>
</dbReference>
<evidence type="ECO:0000313" key="2">
    <source>
        <dbReference type="EMBL" id="RQH02338.1"/>
    </source>
</evidence>
<sequence length="228" mass="25297">MPTEIVDGVYDITCKHDESYMGGARYRVFLFDGDVPTIIDAAFPDTTNRLIDGIEKTGVVPERLLITHGDGDHIGGYNALVDRYGVETWVPNNLSVSTRTEGVGLDTDPDHRFSDGERIGRFEAVHVPGHTEDSYAFVDERDGIAVMGDVAMGSDLRGFPPGYFVLPPEVWGGDVNSAERNLEKLLEYEFEVGLVYHGSSVLEDARDTLEAFVNFPGKVYYETVVRNR</sequence>
<reference evidence="2 3" key="1">
    <citation type="submission" date="2018-10" db="EMBL/GenBank/DDBJ databases">
        <title>Natrarchaeobius chitinivorans gen. nov., sp. nov., and Natrarchaeobius haloalkaliphilus sp. nov., alkaliphilic, chitin-utilizing haloarchaea from hypersaline alkaline lakes.</title>
        <authorList>
            <person name="Sorokin D.Y."/>
            <person name="Elcheninov A.G."/>
            <person name="Kostrikina N.A."/>
            <person name="Bale N.J."/>
            <person name="Sinninghe Damste J.S."/>
            <person name="Khijniak T.V."/>
            <person name="Kublanov I.V."/>
            <person name="Toshchakov S.V."/>
        </authorList>
    </citation>
    <scope>NUCLEOTIDE SEQUENCE [LARGE SCALE GENOMIC DNA]</scope>
    <source>
        <strain evidence="2 3">AArcht7</strain>
    </source>
</reference>
<dbReference type="PANTHER" id="PTHR42951">
    <property type="entry name" value="METALLO-BETA-LACTAMASE DOMAIN-CONTAINING"/>
    <property type="match status" value="1"/>
</dbReference>
<accession>A0A3N6MGZ9</accession>
<organism evidence="2 3">
    <name type="scientific">Natrarchaeobius chitinivorans</name>
    <dbReference type="NCBI Taxonomy" id="1679083"/>
    <lineage>
        <taxon>Archaea</taxon>
        <taxon>Methanobacteriati</taxon>
        <taxon>Methanobacteriota</taxon>
        <taxon>Stenosarchaea group</taxon>
        <taxon>Halobacteria</taxon>
        <taxon>Halobacteriales</taxon>
        <taxon>Natrialbaceae</taxon>
        <taxon>Natrarchaeobius</taxon>
    </lineage>
</organism>
<feature type="domain" description="Metallo-beta-lactamase" evidence="1">
    <location>
        <begin position="25"/>
        <end position="197"/>
    </location>
</feature>
<dbReference type="Proteomes" id="UP000281431">
    <property type="component" value="Unassembled WGS sequence"/>
</dbReference>
<dbReference type="PANTHER" id="PTHR42951:SF17">
    <property type="entry name" value="METALLO-BETA-LACTAMASE DOMAIN-CONTAINING PROTEIN"/>
    <property type="match status" value="1"/>
</dbReference>
<gene>
    <name evidence="2" type="ORF">EA472_03285</name>
</gene>
<dbReference type="Pfam" id="PF00753">
    <property type="entry name" value="Lactamase_B"/>
    <property type="match status" value="1"/>
</dbReference>
<keyword evidence="3" id="KW-1185">Reference proteome</keyword>
<dbReference type="SMART" id="SM00849">
    <property type="entry name" value="Lactamase_B"/>
    <property type="match status" value="1"/>
</dbReference>
<dbReference type="SUPFAM" id="SSF56281">
    <property type="entry name" value="Metallo-hydrolase/oxidoreductase"/>
    <property type="match status" value="1"/>
</dbReference>
<dbReference type="Gene3D" id="3.60.15.10">
    <property type="entry name" value="Ribonuclease Z/Hydroxyacylglutathione hydrolase-like"/>
    <property type="match status" value="1"/>
</dbReference>